<evidence type="ECO:0000313" key="2">
    <source>
        <dbReference type="EMBL" id="ODQ45896.1"/>
    </source>
</evidence>
<feature type="compositionally biased region" description="Basic residues" evidence="1">
    <location>
        <begin position="495"/>
        <end position="507"/>
    </location>
</feature>
<dbReference type="Proteomes" id="UP000094455">
    <property type="component" value="Unassembled WGS sequence"/>
</dbReference>
<accession>A0A1E3NIJ7</accession>
<feature type="compositionally biased region" description="Basic and acidic residues" evidence="1">
    <location>
        <begin position="432"/>
        <end position="449"/>
    </location>
</feature>
<gene>
    <name evidence="2" type="ORF">PICMEDRAFT_17151</name>
</gene>
<keyword evidence="3" id="KW-1185">Reference proteome</keyword>
<name>A0A1E3NIJ7_9ASCO</name>
<dbReference type="EMBL" id="KV454004">
    <property type="protein sequence ID" value="ODQ45896.1"/>
    <property type="molecule type" value="Genomic_DNA"/>
</dbReference>
<dbReference type="AlphaFoldDB" id="A0A1E3NIJ7"/>
<dbReference type="RefSeq" id="XP_019017009.1">
    <property type="nucleotide sequence ID" value="XM_019161484.1"/>
</dbReference>
<evidence type="ECO:0000256" key="1">
    <source>
        <dbReference type="SAM" id="MobiDB-lite"/>
    </source>
</evidence>
<dbReference type="OrthoDB" id="6585699at2759"/>
<dbReference type="GO" id="GO:0034080">
    <property type="term" value="P:CENP-A containing chromatin assembly"/>
    <property type="evidence" value="ECO:0007669"/>
    <property type="project" value="InterPro"/>
</dbReference>
<evidence type="ECO:0000313" key="3">
    <source>
        <dbReference type="Proteomes" id="UP000094455"/>
    </source>
</evidence>
<dbReference type="STRING" id="763406.A0A1E3NIJ7"/>
<organism evidence="2 3">
    <name type="scientific">Pichia membranifaciens NRRL Y-2026</name>
    <dbReference type="NCBI Taxonomy" id="763406"/>
    <lineage>
        <taxon>Eukaryota</taxon>
        <taxon>Fungi</taxon>
        <taxon>Dikarya</taxon>
        <taxon>Ascomycota</taxon>
        <taxon>Saccharomycotina</taxon>
        <taxon>Pichiomycetes</taxon>
        <taxon>Pichiales</taxon>
        <taxon>Pichiaceae</taxon>
        <taxon>Pichia</taxon>
    </lineage>
</organism>
<feature type="region of interest" description="Disordered" evidence="1">
    <location>
        <begin position="432"/>
        <end position="455"/>
    </location>
</feature>
<protein>
    <submittedName>
        <fullName evidence="2">Uncharacterized protein</fullName>
    </submittedName>
</protein>
<reference evidence="2 3" key="1">
    <citation type="journal article" date="2016" name="Proc. Natl. Acad. Sci. U.S.A.">
        <title>Comparative genomics of biotechnologically important yeasts.</title>
        <authorList>
            <person name="Riley R."/>
            <person name="Haridas S."/>
            <person name="Wolfe K.H."/>
            <person name="Lopes M.R."/>
            <person name="Hittinger C.T."/>
            <person name="Goeker M."/>
            <person name="Salamov A.A."/>
            <person name="Wisecaver J.H."/>
            <person name="Long T.M."/>
            <person name="Calvey C.H."/>
            <person name="Aerts A.L."/>
            <person name="Barry K.W."/>
            <person name="Choi C."/>
            <person name="Clum A."/>
            <person name="Coughlan A.Y."/>
            <person name="Deshpande S."/>
            <person name="Douglass A.P."/>
            <person name="Hanson S.J."/>
            <person name="Klenk H.-P."/>
            <person name="LaButti K.M."/>
            <person name="Lapidus A."/>
            <person name="Lindquist E.A."/>
            <person name="Lipzen A.M."/>
            <person name="Meier-Kolthoff J.P."/>
            <person name="Ohm R.A."/>
            <person name="Otillar R.P."/>
            <person name="Pangilinan J.L."/>
            <person name="Peng Y."/>
            <person name="Rokas A."/>
            <person name="Rosa C.A."/>
            <person name="Scheuner C."/>
            <person name="Sibirny A.A."/>
            <person name="Slot J.C."/>
            <person name="Stielow J.B."/>
            <person name="Sun H."/>
            <person name="Kurtzman C.P."/>
            <person name="Blackwell M."/>
            <person name="Grigoriev I.V."/>
            <person name="Jeffries T.W."/>
        </authorList>
    </citation>
    <scope>NUCLEOTIDE SEQUENCE [LARGE SCALE GENOMIC DNA]</scope>
    <source>
        <strain evidence="2 3">NRRL Y-2026</strain>
    </source>
</reference>
<dbReference type="GO" id="GO:0007059">
    <property type="term" value="P:chromosome segregation"/>
    <property type="evidence" value="ECO:0007669"/>
    <property type="project" value="InterPro"/>
</dbReference>
<dbReference type="InterPro" id="IPR007902">
    <property type="entry name" value="Chl4/mis15/CENP-N"/>
</dbReference>
<dbReference type="GeneID" id="30178171"/>
<feature type="region of interest" description="Disordered" evidence="1">
    <location>
        <begin position="495"/>
        <end position="514"/>
    </location>
</feature>
<dbReference type="Pfam" id="PF05238">
    <property type="entry name" value="CENP-N"/>
    <property type="match status" value="1"/>
</dbReference>
<dbReference type="Gene3D" id="3.10.20.720">
    <property type="match status" value="1"/>
</dbReference>
<proteinExistence type="predicted"/>
<sequence>MLPRKRKLSNSGILSNSYIPPLSAAQIERELQKLPPDSLYSLTHVWLSIPATKPLPDANQKKQGYTKDSLSRELLKKLELLKNIKVKINMKKKLVNTILVEFYPRGLNTLQLAQIDVQLLVDKPSVNSWVSSTAKIVSSTSDIPEEGDKMREKKLNQLSNYTISLDSQLFLDNFVLNLSNLFLTHVYISRHPHYPLILIRVQMYNYSYRRPDDSTSSTIISDLTNSSLDRTAKLKFEQDFQRIVSNKTDSKRGKAATNGVQRQIQIQNKPQITPHKPFYILLPISSPHVIHTPPVGDSVGTKLILQTLETTLSYTNVQREAQKGNIGLNSSILTKTKIKIFPDSDVPTPIRNLDAIFTLKGISRFGSSMGPWIPYADDLVDMGVLGNELRHQILQPEQFVDLSPGAESDPEHAEREKVAALKFKGCMRKTKSKELSNAKNKENYEHDTQGEYDIPNNDQVDDGAREAVNDIYASIVPIHECNFEIEDTLSQFFSQRKRKGTTQRKPKRDPAAREPPFRFKMSFFGSDVFGGLHELAVNEYVNPYETPDWLTGESGTLGGVVKNGRFRKKT</sequence>